<dbReference type="PANTHER" id="PTHR30158:SF23">
    <property type="entry name" value="MULTIDRUG RESISTANCE PROTEIN MEXA"/>
    <property type="match status" value="1"/>
</dbReference>
<dbReference type="NCBIfam" id="TIGR01730">
    <property type="entry name" value="RND_mfp"/>
    <property type="match status" value="1"/>
</dbReference>
<evidence type="ECO:0000259" key="3">
    <source>
        <dbReference type="Pfam" id="PF25917"/>
    </source>
</evidence>
<dbReference type="Gene3D" id="2.40.50.100">
    <property type="match status" value="1"/>
</dbReference>
<dbReference type="InterPro" id="IPR006143">
    <property type="entry name" value="RND_pump_MFP"/>
</dbReference>
<feature type="domain" description="Multidrug resistance protein MdtA-like beta-barrel" evidence="4">
    <location>
        <begin position="199"/>
        <end position="284"/>
    </location>
</feature>
<comment type="caution">
    <text evidence="6">The sequence shown here is derived from an EMBL/GenBank/DDBJ whole genome shotgun (WGS) entry which is preliminary data.</text>
</comment>
<dbReference type="EMBL" id="ARYN01000012">
    <property type="protein sequence ID" value="ORL44800.1"/>
    <property type="molecule type" value="Genomic_DNA"/>
</dbReference>
<comment type="subcellular location">
    <subcellularLocation>
        <location evidence="1">Cell envelope</location>
    </subcellularLocation>
</comment>
<dbReference type="InterPro" id="IPR058627">
    <property type="entry name" value="MdtA-like_C"/>
</dbReference>
<organism evidence="6 7">
    <name type="scientific">Zunongwangia atlantica 22II14-10F7</name>
    <dbReference type="NCBI Taxonomy" id="1185767"/>
    <lineage>
        <taxon>Bacteria</taxon>
        <taxon>Pseudomonadati</taxon>
        <taxon>Bacteroidota</taxon>
        <taxon>Flavobacteriia</taxon>
        <taxon>Flavobacteriales</taxon>
        <taxon>Flavobacteriaceae</taxon>
        <taxon>Zunongwangia</taxon>
    </lineage>
</organism>
<feature type="domain" description="Multidrug resistance protein MdtA-like C-terminal permuted SH3" evidence="5">
    <location>
        <begin position="291"/>
        <end position="350"/>
    </location>
</feature>
<evidence type="ECO:0000313" key="7">
    <source>
        <dbReference type="Proteomes" id="UP000192746"/>
    </source>
</evidence>
<dbReference type="GO" id="GO:0022857">
    <property type="term" value="F:transmembrane transporter activity"/>
    <property type="evidence" value="ECO:0007669"/>
    <property type="project" value="InterPro"/>
</dbReference>
<dbReference type="GO" id="GO:0030313">
    <property type="term" value="C:cell envelope"/>
    <property type="evidence" value="ECO:0007669"/>
    <property type="project" value="UniProtKB-SubCell"/>
</dbReference>
<dbReference type="GO" id="GO:0005886">
    <property type="term" value="C:plasma membrane"/>
    <property type="evidence" value="ECO:0007669"/>
    <property type="project" value="TreeGrafter"/>
</dbReference>
<dbReference type="PANTHER" id="PTHR30158">
    <property type="entry name" value="ACRA/E-RELATED COMPONENT OF DRUG EFFLUX TRANSPORTER"/>
    <property type="match status" value="1"/>
</dbReference>
<protein>
    <submittedName>
        <fullName evidence="6">HlyD family secretion protein</fullName>
    </submittedName>
</protein>
<dbReference type="Pfam" id="PF25967">
    <property type="entry name" value="RND-MFP_C"/>
    <property type="match status" value="1"/>
</dbReference>
<dbReference type="Proteomes" id="UP000192746">
    <property type="component" value="Unassembled WGS sequence"/>
</dbReference>
<comment type="similarity">
    <text evidence="2">Belongs to the membrane fusion protein (MFP) (TC 8.A.1) family.</text>
</comment>
<dbReference type="Pfam" id="PF25944">
    <property type="entry name" value="Beta-barrel_RND"/>
    <property type="match status" value="1"/>
</dbReference>
<gene>
    <name evidence="6" type="ORF">IIF7_13377</name>
</gene>
<evidence type="ECO:0000313" key="6">
    <source>
        <dbReference type="EMBL" id="ORL44800.1"/>
    </source>
</evidence>
<keyword evidence="7" id="KW-1185">Reference proteome</keyword>
<dbReference type="Gene3D" id="2.40.30.170">
    <property type="match status" value="1"/>
</dbReference>
<reference evidence="6 7" key="1">
    <citation type="submission" date="2013-04" db="EMBL/GenBank/DDBJ databases">
        <title>Zunongwangia sp. 22II14-10F7 Genome Sequencing.</title>
        <authorList>
            <person name="Lai Q."/>
            <person name="Shao Z."/>
        </authorList>
    </citation>
    <scope>NUCLEOTIDE SEQUENCE [LARGE SCALE GENOMIC DNA]</scope>
    <source>
        <strain evidence="6 7">22II14-10F7</strain>
    </source>
</reference>
<dbReference type="STRING" id="1185767.IIF7_13377"/>
<dbReference type="OrthoDB" id="9801814at2"/>
<proteinExistence type="inferred from homology"/>
<dbReference type="RefSeq" id="WP_084842210.1">
    <property type="nucleotide sequence ID" value="NZ_ARYN01000012.1"/>
</dbReference>
<evidence type="ECO:0000259" key="5">
    <source>
        <dbReference type="Pfam" id="PF25967"/>
    </source>
</evidence>
<evidence type="ECO:0000259" key="4">
    <source>
        <dbReference type="Pfam" id="PF25944"/>
    </source>
</evidence>
<evidence type="ECO:0000256" key="2">
    <source>
        <dbReference type="ARBA" id="ARBA00009477"/>
    </source>
</evidence>
<dbReference type="InterPro" id="IPR058625">
    <property type="entry name" value="MdtA-like_BSH"/>
</dbReference>
<dbReference type="AlphaFoldDB" id="A0A1Y1T1A2"/>
<sequence>MRTIKTYIGLAAGVLMLISCGDDKSNQQQAQQAQQQAQPFPVIKITTKTVTGYNSFPTRIEGIVNSDVRAKVQGYIQEVLVDEGEKVRKGQALFKLETQSLTQDANAAKASVNAAQVEVDRLAPLVEKDIISEVQLETAKAQLEQAKSQYESITANIGYATVKSPVDGYVGSIRLRQGTLVGPNDTTPLTTVSDIEQVYAYFSMNESDYLNFIQSTEGDTRQEKVNNFPEVSLVLTNGETYEEKGKIQTVTGQVNQNTGTVSFRAIFDNPNQLISNGNSGTIKIPVTYEDATVVPQNSTFEQQGKVLAYKVGEGNKVESTGVETKAAIGNLYVVKSGLKEGDQIVAKGAGKLRPGAQIQPQEVPFDSIAKPVDQLFQ</sequence>
<dbReference type="InterPro" id="IPR058626">
    <property type="entry name" value="MdtA-like_b-barrel"/>
</dbReference>
<evidence type="ECO:0000256" key="1">
    <source>
        <dbReference type="ARBA" id="ARBA00004196"/>
    </source>
</evidence>
<dbReference type="GO" id="GO:0046677">
    <property type="term" value="P:response to antibiotic"/>
    <property type="evidence" value="ECO:0007669"/>
    <property type="project" value="TreeGrafter"/>
</dbReference>
<dbReference type="Gene3D" id="2.40.420.20">
    <property type="match status" value="1"/>
</dbReference>
<accession>A0A1Y1T1A2</accession>
<dbReference type="Gene3D" id="1.10.287.470">
    <property type="entry name" value="Helix hairpin bin"/>
    <property type="match status" value="1"/>
</dbReference>
<feature type="domain" description="Multidrug resistance protein MdtA-like barrel-sandwich hybrid" evidence="3">
    <location>
        <begin position="67"/>
        <end position="192"/>
    </location>
</feature>
<dbReference type="Pfam" id="PF25917">
    <property type="entry name" value="BSH_RND"/>
    <property type="match status" value="1"/>
</dbReference>
<dbReference type="SUPFAM" id="SSF111369">
    <property type="entry name" value="HlyD-like secretion proteins"/>
    <property type="match status" value="1"/>
</dbReference>
<name>A0A1Y1T1A2_9FLAO</name>
<dbReference type="PROSITE" id="PS51257">
    <property type="entry name" value="PROKAR_LIPOPROTEIN"/>
    <property type="match status" value="1"/>
</dbReference>